<sequence length="93" mass="10532">MEILKDQKLVYLTRRQTEVVQLKQSLVEDSFELALMIGHRLKGHGETFGFPLISSIGVQMELAAKEKDMAKLKEMVASLDASIEENLKLVNEE</sequence>
<evidence type="ECO:0000313" key="3">
    <source>
        <dbReference type="EMBL" id="MEA9355723.1"/>
    </source>
</evidence>
<feature type="domain" description="HPt" evidence="2">
    <location>
        <begin position="1"/>
        <end position="93"/>
    </location>
</feature>
<dbReference type="EMBL" id="JAYGJQ010000001">
    <property type="protein sequence ID" value="MEA9355723.1"/>
    <property type="molecule type" value="Genomic_DNA"/>
</dbReference>
<organism evidence="3 4">
    <name type="scientific">Bacteriovorax antarcticus</name>
    <dbReference type="NCBI Taxonomy" id="3088717"/>
    <lineage>
        <taxon>Bacteria</taxon>
        <taxon>Pseudomonadati</taxon>
        <taxon>Bdellovibrionota</taxon>
        <taxon>Bacteriovoracia</taxon>
        <taxon>Bacteriovoracales</taxon>
        <taxon>Bacteriovoracaceae</taxon>
        <taxon>Bacteriovorax</taxon>
    </lineage>
</organism>
<name>A0ABU5VRN6_9BACT</name>
<evidence type="ECO:0000313" key="4">
    <source>
        <dbReference type="Proteomes" id="UP001302274"/>
    </source>
</evidence>
<dbReference type="RefSeq" id="WP_323575351.1">
    <property type="nucleotide sequence ID" value="NZ_JAYGJQ010000001.1"/>
</dbReference>
<accession>A0ABU5VRN6</accession>
<dbReference type="SUPFAM" id="SSF47226">
    <property type="entry name" value="Histidine-containing phosphotransfer domain, HPT domain"/>
    <property type="match status" value="1"/>
</dbReference>
<evidence type="ECO:0000256" key="1">
    <source>
        <dbReference type="PROSITE-ProRule" id="PRU00110"/>
    </source>
</evidence>
<keyword evidence="4" id="KW-1185">Reference proteome</keyword>
<proteinExistence type="predicted"/>
<dbReference type="Gene3D" id="1.20.120.160">
    <property type="entry name" value="HPT domain"/>
    <property type="match status" value="1"/>
</dbReference>
<dbReference type="InterPro" id="IPR036641">
    <property type="entry name" value="HPT_dom_sf"/>
</dbReference>
<feature type="modified residue" description="Phosphohistidine" evidence="1">
    <location>
        <position position="39"/>
    </location>
</feature>
<evidence type="ECO:0000259" key="2">
    <source>
        <dbReference type="PROSITE" id="PS50894"/>
    </source>
</evidence>
<dbReference type="Pfam" id="PF01627">
    <property type="entry name" value="Hpt"/>
    <property type="match status" value="1"/>
</dbReference>
<dbReference type="PROSITE" id="PS50894">
    <property type="entry name" value="HPT"/>
    <property type="match status" value="1"/>
</dbReference>
<gene>
    <name evidence="3" type="ORF">SHI21_05910</name>
</gene>
<dbReference type="Proteomes" id="UP001302274">
    <property type="component" value="Unassembled WGS sequence"/>
</dbReference>
<reference evidence="3 4" key="1">
    <citation type="submission" date="2023-11" db="EMBL/GenBank/DDBJ databases">
        <title>A Novel Polar Bacteriovorax (B. antarcticus) Isolated from the Biocrust in Antarctica.</title>
        <authorList>
            <person name="Mun W."/>
            <person name="Choi S.Y."/>
            <person name="Mitchell R.J."/>
        </authorList>
    </citation>
    <scope>NUCLEOTIDE SEQUENCE [LARGE SCALE GENOMIC DNA]</scope>
    <source>
        <strain evidence="3 4">PP10</strain>
    </source>
</reference>
<comment type="caution">
    <text evidence="3">The sequence shown here is derived from an EMBL/GenBank/DDBJ whole genome shotgun (WGS) entry which is preliminary data.</text>
</comment>
<keyword evidence="1" id="KW-0597">Phosphoprotein</keyword>
<protein>
    <submittedName>
        <fullName evidence="3">Hpt domain-containing protein</fullName>
    </submittedName>
</protein>
<dbReference type="InterPro" id="IPR008207">
    <property type="entry name" value="Sig_transdc_His_kin_Hpt_dom"/>
</dbReference>